<feature type="chain" id="PRO_5014921468" evidence="1">
    <location>
        <begin position="22"/>
        <end position="83"/>
    </location>
</feature>
<keyword evidence="1" id="KW-0732">Signal</keyword>
<accession>A0A2M3ZUY3</accession>
<evidence type="ECO:0000313" key="2">
    <source>
        <dbReference type="EMBL" id="MBW32353.1"/>
    </source>
</evidence>
<sequence length="83" mass="9331">MRSVAEWSVLRLLAVAQPVGAILLHLKPDRTLCDFVLNQLVRSVAQWLCLGAATQAPRVSLSFFQLHPERFLIVHYPIGLLLL</sequence>
<proteinExistence type="predicted"/>
<name>A0A2M3ZUY3_9DIPT</name>
<organism evidence="2">
    <name type="scientific">Anopheles braziliensis</name>
    <dbReference type="NCBI Taxonomy" id="58242"/>
    <lineage>
        <taxon>Eukaryota</taxon>
        <taxon>Metazoa</taxon>
        <taxon>Ecdysozoa</taxon>
        <taxon>Arthropoda</taxon>
        <taxon>Hexapoda</taxon>
        <taxon>Insecta</taxon>
        <taxon>Pterygota</taxon>
        <taxon>Neoptera</taxon>
        <taxon>Endopterygota</taxon>
        <taxon>Diptera</taxon>
        <taxon>Nematocera</taxon>
        <taxon>Culicoidea</taxon>
        <taxon>Culicidae</taxon>
        <taxon>Anophelinae</taxon>
        <taxon>Anopheles</taxon>
    </lineage>
</organism>
<feature type="signal peptide" evidence="1">
    <location>
        <begin position="1"/>
        <end position="21"/>
    </location>
</feature>
<reference evidence="2" key="1">
    <citation type="submission" date="2018-01" db="EMBL/GenBank/DDBJ databases">
        <title>An insight into the sialome of Amazonian anophelines.</title>
        <authorList>
            <person name="Ribeiro J.M."/>
            <person name="Scarpassa V."/>
            <person name="Calvo E."/>
        </authorList>
    </citation>
    <scope>NUCLEOTIDE SEQUENCE</scope>
    <source>
        <tissue evidence="2">Salivary glands</tissue>
    </source>
</reference>
<dbReference type="AlphaFoldDB" id="A0A2M3ZUY3"/>
<protein>
    <submittedName>
        <fullName evidence="2">Putative secreted peptide</fullName>
    </submittedName>
</protein>
<evidence type="ECO:0000256" key="1">
    <source>
        <dbReference type="SAM" id="SignalP"/>
    </source>
</evidence>
<dbReference type="EMBL" id="GGFM01011602">
    <property type="protein sequence ID" value="MBW32353.1"/>
    <property type="molecule type" value="Transcribed_RNA"/>
</dbReference>